<feature type="domain" description="TRAP C4-dicarboxylate transport system permease DctM subunit" evidence="8">
    <location>
        <begin position="9"/>
        <end position="417"/>
    </location>
</feature>
<gene>
    <name evidence="9" type="ORF">SAMN05920897_11317</name>
</gene>
<evidence type="ECO:0000256" key="5">
    <source>
        <dbReference type="ARBA" id="ARBA00022989"/>
    </source>
</evidence>
<dbReference type="RefSeq" id="WP_076489229.1">
    <property type="nucleotide sequence ID" value="NZ_FTMS01000013.1"/>
</dbReference>
<keyword evidence="10" id="KW-1185">Reference proteome</keyword>
<dbReference type="STRING" id="159291.SAMN05920897_11317"/>
<feature type="transmembrane region" description="Helical" evidence="7">
    <location>
        <begin position="209"/>
        <end position="236"/>
    </location>
</feature>
<feature type="transmembrane region" description="Helical" evidence="7">
    <location>
        <begin position="273"/>
        <end position="295"/>
    </location>
</feature>
<keyword evidence="2" id="KW-1003">Cell membrane</keyword>
<name>A0A1N6UTR0_9SPIO</name>
<keyword evidence="3" id="KW-0997">Cell inner membrane</keyword>
<feature type="transmembrane region" description="Helical" evidence="7">
    <location>
        <begin position="48"/>
        <end position="71"/>
    </location>
</feature>
<feature type="transmembrane region" description="Helical" evidence="7">
    <location>
        <begin position="367"/>
        <end position="386"/>
    </location>
</feature>
<comment type="subcellular location">
    <subcellularLocation>
        <location evidence="1">Cell inner membrane</location>
        <topology evidence="1">Multi-pass membrane protein</topology>
    </subcellularLocation>
</comment>
<evidence type="ECO:0000256" key="1">
    <source>
        <dbReference type="ARBA" id="ARBA00004429"/>
    </source>
</evidence>
<dbReference type="PIRSF" id="PIRSF006066">
    <property type="entry name" value="HI0050"/>
    <property type="match status" value="1"/>
</dbReference>
<feature type="transmembrane region" description="Helical" evidence="7">
    <location>
        <begin position="133"/>
        <end position="152"/>
    </location>
</feature>
<dbReference type="GO" id="GO:0022857">
    <property type="term" value="F:transmembrane transporter activity"/>
    <property type="evidence" value="ECO:0007669"/>
    <property type="project" value="TreeGrafter"/>
</dbReference>
<protein>
    <submittedName>
        <fullName evidence="9">TRAP transporter, DctM subunit</fullName>
    </submittedName>
</protein>
<dbReference type="Pfam" id="PF06808">
    <property type="entry name" value="DctM"/>
    <property type="match status" value="1"/>
</dbReference>
<evidence type="ECO:0000256" key="2">
    <source>
        <dbReference type="ARBA" id="ARBA00022475"/>
    </source>
</evidence>
<evidence type="ECO:0000256" key="3">
    <source>
        <dbReference type="ARBA" id="ARBA00022519"/>
    </source>
</evidence>
<dbReference type="OrthoDB" id="370245at2"/>
<evidence type="ECO:0000256" key="6">
    <source>
        <dbReference type="ARBA" id="ARBA00023136"/>
    </source>
</evidence>
<feature type="transmembrane region" description="Helical" evidence="7">
    <location>
        <begin position="242"/>
        <end position="261"/>
    </location>
</feature>
<evidence type="ECO:0000256" key="7">
    <source>
        <dbReference type="SAM" id="Phobius"/>
    </source>
</evidence>
<proteinExistence type="predicted"/>
<keyword evidence="4 7" id="KW-0812">Transmembrane</keyword>
<evidence type="ECO:0000313" key="9">
    <source>
        <dbReference type="EMBL" id="SIQ69010.1"/>
    </source>
</evidence>
<evidence type="ECO:0000313" key="10">
    <source>
        <dbReference type="Proteomes" id="UP000186400"/>
    </source>
</evidence>
<evidence type="ECO:0000259" key="8">
    <source>
        <dbReference type="Pfam" id="PF06808"/>
    </source>
</evidence>
<dbReference type="EMBL" id="FTMS01000013">
    <property type="protein sequence ID" value="SIQ69010.1"/>
    <property type="molecule type" value="Genomic_DNA"/>
</dbReference>
<feature type="transmembrane region" description="Helical" evidence="7">
    <location>
        <begin position="398"/>
        <end position="422"/>
    </location>
</feature>
<dbReference type="InterPro" id="IPR004681">
    <property type="entry name" value="TRAP_DctM"/>
</dbReference>
<dbReference type="NCBIfam" id="TIGR00786">
    <property type="entry name" value="dctM"/>
    <property type="match status" value="1"/>
</dbReference>
<keyword evidence="5 7" id="KW-1133">Transmembrane helix</keyword>
<dbReference type="PANTHER" id="PTHR33362">
    <property type="entry name" value="SIALIC ACID TRAP TRANSPORTER PERMEASE PROTEIN SIAT-RELATED"/>
    <property type="match status" value="1"/>
</dbReference>
<feature type="transmembrane region" description="Helical" evidence="7">
    <location>
        <begin position="172"/>
        <end position="197"/>
    </location>
</feature>
<reference evidence="9 10" key="1">
    <citation type="submission" date="2017-01" db="EMBL/GenBank/DDBJ databases">
        <authorList>
            <person name="Mah S.A."/>
            <person name="Swanson W.J."/>
            <person name="Moy G.W."/>
            <person name="Vacquier V.D."/>
        </authorList>
    </citation>
    <scope>NUCLEOTIDE SEQUENCE [LARGE SCALE GENOMIC DNA]</scope>
    <source>
        <strain evidence="9 10">ASpG1</strain>
    </source>
</reference>
<keyword evidence="6 7" id="KW-0472">Membrane</keyword>
<feature type="transmembrane region" description="Helical" evidence="7">
    <location>
        <begin position="315"/>
        <end position="332"/>
    </location>
</feature>
<feature type="transmembrane region" description="Helical" evidence="7">
    <location>
        <begin position="6"/>
        <end position="36"/>
    </location>
</feature>
<dbReference type="Proteomes" id="UP000186400">
    <property type="component" value="Unassembled WGS sequence"/>
</dbReference>
<organism evidence="9 10">
    <name type="scientific">Alkalispirochaeta americana</name>
    <dbReference type="NCBI Taxonomy" id="159291"/>
    <lineage>
        <taxon>Bacteria</taxon>
        <taxon>Pseudomonadati</taxon>
        <taxon>Spirochaetota</taxon>
        <taxon>Spirochaetia</taxon>
        <taxon>Spirochaetales</taxon>
        <taxon>Spirochaetaceae</taxon>
        <taxon>Alkalispirochaeta</taxon>
    </lineage>
</organism>
<dbReference type="AlphaFoldDB" id="A0A1N6UTR0"/>
<accession>A0A1N6UTR0</accession>
<evidence type="ECO:0000256" key="4">
    <source>
        <dbReference type="ARBA" id="ARBA00022692"/>
    </source>
</evidence>
<dbReference type="PANTHER" id="PTHR33362:SF3">
    <property type="entry name" value="SIALIC ACID TRAP TRANSPORTER PERMEASE PROTEIN SIAT"/>
    <property type="match status" value="1"/>
</dbReference>
<dbReference type="GO" id="GO:0005886">
    <property type="term" value="C:plasma membrane"/>
    <property type="evidence" value="ECO:0007669"/>
    <property type="project" value="UniProtKB-SubCell"/>
</dbReference>
<feature type="transmembrane region" description="Helical" evidence="7">
    <location>
        <begin position="100"/>
        <end position="121"/>
    </location>
</feature>
<dbReference type="InterPro" id="IPR010656">
    <property type="entry name" value="DctM"/>
</dbReference>
<sequence length="429" mass="45632">MSLPVFAALVLFVLIFFLRMPIALGMLVSSVGYFILRGADLGMVANQVVNTYFTNFVIIAVPLFIFTANVMNSGKITAMIFRFADALCGGMRGALGHVNVLASLIFAGMTGSAIADAAGLGKIEIEAMNDAGFDPPFSCAITAASATIGPIFPPSIPLVIYAMLSGTSVGALFLGGMIPALLLTVFLMVYISIIAAVRSYPRGKWLGLHLFLALTLQALPALLTPVILLAGIYTGVMTPTEAGAIAGLYALIVSVGVYRALGWSDLWQIMKNSIRDIGATSIMIGAAAVISYIVAREQIAASLGTWILSISNSPWVFLLLVNGVILLLGMVIDTSTIQLIFVPILIPVARALGIDLIHFGLVVTFNMMVGLSTPPFGMLLFITSSISNTSLKEVMREILFPVLAMIGVLLIITYIPDVVLFLPRRFGMM</sequence>
<feature type="transmembrane region" description="Helical" evidence="7">
    <location>
        <begin position="339"/>
        <end position="361"/>
    </location>
</feature>